<keyword evidence="10" id="KW-0810">Translation regulation</keyword>
<evidence type="ECO:0000256" key="5">
    <source>
        <dbReference type="ARBA" id="ARBA00022703"/>
    </source>
</evidence>
<evidence type="ECO:0000256" key="3">
    <source>
        <dbReference type="ARBA" id="ARBA00010161"/>
    </source>
</evidence>
<feature type="compositionally biased region" description="Polar residues" evidence="17">
    <location>
        <begin position="508"/>
        <end position="518"/>
    </location>
</feature>
<dbReference type="GO" id="GO:0034976">
    <property type="term" value="P:response to endoplasmic reticulum stress"/>
    <property type="evidence" value="ECO:0007669"/>
    <property type="project" value="TreeGrafter"/>
</dbReference>
<evidence type="ECO:0000256" key="7">
    <source>
        <dbReference type="ARBA" id="ARBA00022787"/>
    </source>
</evidence>
<gene>
    <name evidence="19" type="ORF">HJG59_014669</name>
</gene>
<keyword evidence="7" id="KW-1000">Mitochondrion outer membrane</keyword>
<feature type="compositionally biased region" description="Acidic residues" evidence="17">
    <location>
        <begin position="151"/>
        <end position="163"/>
    </location>
</feature>
<feature type="compositionally biased region" description="Basic and acidic residues" evidence="17">
    <location>
        <begin position="209"/>
        <end position="224"/>
    </location>
</feature>
<keyword evidence="13" id="KW-0472">Membrane</keyword>
<dbReference type="PANTHER" id="PTHR16489:SF14">
    <property type="entry name" value="PROTEIN PHOSPHATASE 1 REGULATORY SUBUNIT 15A"/>
    <property type="match status" value="1"/>
</dbReference>
<dbReference type="FunCoup" id="A0A7J8CAA6">
    <property type="interactions" value="174"/>
</dbReference>
<evidence type="ECO:0000256" key="6">
    <source>
        <dbReference type="ARBA" id="ARBA00022737"/>
    </source>
</evidence>
<feature type="compositionally biased region" description="Basic and acidic residues" evidence="17">
    <location>
        <begin position="694"/>
        <end position="708"/>
    </location>
</feature>
<feature type="compositionally biased region" description="Acidic residues" evidence="17">
    <location>
        <begin position="445"/>
        <end position="464"/>
    </location>
</feature>
<organism evidence="19 20">
    <name type="scientific">Molossus molossus</name>
    <name type="common">Pallas' mastiff bat</name>
    <name type="synonym">Vespertilio molossus</name>
    <dbReference type="NCBI Taxonomy" id="27622"/>
    <lineage>
        <taxon>Eukaryota</taxon>
        <taxon>Metazoa</taxon>
        <taxon>Chordata</taxon>
        <taxon>Craniata</taxon>
        <taxon>Vertebrata</taxon>
        <taxon>Euteleostomi</taxon>
        <taxon>Mammalia</taxon>
        <taxon>Eutheria</taxon>
        <taxon>Laurasiatheria</taxon>
        <taxon>Chiroptera</taxon>
        <taxon>Yangochiroptera</taxon>
        <taxon>Molossidae</taxon>
        <taxon>Molossus</taxon>
    </lineage>
</organism>
<evidence type="ECO:0000313" key="20">
    <source>
        <dbReference type="Proteomes" id="UP000550707"/>
    </source>
</evidence>
<feature type="compositionally biased region" description="Acidic residues" evidence="17">
    <location>
        <begin position="569"/>
        <end position="588"/>
    </location>
</feature>
<keyword evidence="4" id="KW-0597">Phosphoprotein</keyword>
<evidence type="ECO:0000256" key="4">
    <source>
        <dbReference type="ARBA" id="ARBA00022553"/>
    </source>
</evidence>
<keyword evidence="12" id="KW-0496">Mitochondrion</keyword>
<feature type="compositionally biased region" description="Polar residues" evidence="17">
    <location>
        <begin position="591"/>
        <end position="601"/>
    </location>
</feature>
<feature type="compositionally biased region" description="Polar residues" evidence="17">
    <location>
        <begin position="675"/>
        <end position="684"/>
    </location>
</feature>
<dbReference type="EMBL" id="JACASF010000021">
    <property type="protein sequence ID" value="KAF6407771.1"/>
    <property type="molecule type" value="Genomic_DNA"/>
</dbReference>
<dbReference type="GO" id="GO:0006417">
    <property type="term" value="P:regulation of translation"/>
    <property type="evidence" value="ECO:0007669"/>
    <property type="project" value="UniProtKB-KW"/>
</dbReference>
<evidence type="ECO:0000313" key="19">
    <source>
        <dbReference type="EMBL" id="KAF6407771.1"/>
    </source>
</evidence>
<evidence type="ECO:0000256" key="2">
    <source>
        <dbReference type="ARBA" id="ARBA00004570"/>
    </source>
</evidence>
<evidence type="ECO:0000259" key="18">
    <source>
        <dbReference type="Pfam" id="PF10488"/>
    </source>
</evidence>
<feature type="compositionally biased region" description="Acidic residues" evidence="17">
    <location>
        <begin position="317"/>
        <end position="340"/>
    </location>
</feature>
<dbReference type="AlphaFoldDB" id="A0A7J8CAA6"/>
<evidence type="ECO:0000256" key="12">
    <source>
        <dbReference type="ARBA" id="ARBA00023128"/>
    </source>
</evidence>
<feature type="compositionally biased region" description="Polar residues" evidence="17">
    <location>
        <begin position="467"/>
        <end position="478"/>
    </location>
</feature>
<name>A0A7J8CAA6_MOLMO</name>
<feature type="compositionally biased region" description="Polar residues" evidence="17">
    <location>
        <begin position="424"/>
        <end position="435"/>
    </location>
</feature>
<comment type="subcellular location">
    <subcellularLocation>
        <location evidence="1">Endoplasmic reticulum membrane</location>
        <topology evidence="1">Peripheral membrane protein</topology>
        <orientation evidence="1">Cytoplasmic side</orientation>
    </subcellularLocation>
    <subcellularLocation>
        <location evidence="2">Mitochondrion outer membrane</location>
        <topology evidence="2">Peripheral membrane protein</topology>
        <orientation evidence="2">Cytoplasmic side</orientation>
    </subcellularLocation>
</comment>
<feature type="compositionally biased region" description="Acidic residues" evidence="17">
    <location>
        <begin position="245"/>
        <end position="254"/>
    </location>
</feature>
<feature type="domain" description="Protein phosphatase 1 regulatory subunit 15A/B C-terminal" evidence="18">
    <location>
        <begin position="757"/>
        <end position="827"/>
    </location>
</feature>
<keyword evidence="9" id="KW-0832">Ubl conjugation</keyword>
<feature type="compositionally biased region" description="Low complexity" evidence="17">
    <location>
        <begin position="225"/>
        <end position="237"/>
    </location>
</feature>
<keyword evidence="11" id="KW-0346">Stress response</keyword>
<feature type="compositionally biased region" description="Acidic residues" evidence="17">
    <location>
        <begin position="612"/>
        <end position="632"/>
    </location>
</feature>
<feature type="compositionally biased region" description="Polar residues" evidence="17">
    <location>
        <begin position="845"/>
        <end position="860"/>
    </location>
</feature>
<feature type="region of interest" description="Disordered" evidence="17">
    <location>
        <begin position="75"/>
        <end position="100"/>
    </location>
</feature>
<evidence type="ECO:0000256" key="15">
    <source>
        <dbReference type="ARBA" id="ARBA00042438"/>
    </source>
</evidence>
<feature type="compositionally biased region" description="Acidic residues" evidence="17">
    <location>
        <begin position="488"/>
        <end position="505"/>
    </location>
</feature>
<comment type="similarity">
    <text evidence="3">Belongs to the PPP1R15 family.</text>
</comment>
<feature type="region of interest" description="Disordered" evidence="17">
    <location>
        <begin position="206"/>
        <end position="708"/>
    </location>
</feature>
<feature type="region of interest" description="Disordered" evidence="17">
    <location>
        <begin position="845"/>
        <end position="871"/>
    </location>
</feature>
<feature type="compositionally biased region" description="Acidic residues" evidence="17">
    <location>
        <begin position="361"/>
        <end position="380"/>
    </location>
</feature>
<dbReference type="PANTHER" id="PTHR16489">
    <property type="entry name" value="GH11727P"/>
    <property type="match status" value="1"/>
</dbReference>
<evidence type="ECO:0000256" key="17">
    <source>
        <dbReference type="SAM" id="MobiDB-lite"/>
    </source>
</evidence>
<dbReference type="GO" id="GO:0006915">
    <property type="term" value="P:apoptotic process"/>
    <property type="evidence" value="ECO:0007669"/>
    <property type="project" value="UniProtKB-KW"/>
</dbReference>
<dbReference type="Proteomes" id="UP000550707">
    <property type="component" value="Unassembled WGS sequence"/>
</dbReference>
<dbReference type="InterPro" id="IPR019523">
    <property type="entry name" value="Prot_Pase1_reg-su15A/B_C"/>
</dbReference>
<feature type="compositionally biased region" description="Basic and acidic residues" evidence="17">
    <location>
        <begin position="82"/>
        <end position="94"/>
    </location>
</feature>
<feature type="compositionally biased region" description="Acidic residues" evidence="17">
    <location>
        <begin position="402"/>
        <end position="421"/>
    </location>
</feature>
<dbReference type="Pfam" id="PF10488">
    <property type="entry name" value="PP1c_bdg"/>
    <property type="match status" value="1"/>
</dbReference>
<keyword evidence="6" id="KW-0677">Repeat</keyword>
<comment type="subunit">
    <text evidence="16">Interacts with PPP1CA. Interacts with EIF2S1. Interacts with PCNA. Interacts with LYN and KMT2A/MLL1. Interacts with PPP1R1A and SMARCB1. Interacts with SMAD7. Interacts with BAG1. Interacts with NOX4.</text>
</comment>
<proteinExistence type="inferred from homology"/>
<dbReference type="InParanoid" id="A0A7J8CAA6"/>
<evidence type="ECO:0000256" key="10">
    <source>
        <dbReference type="ARBA" id="ARBA00022845"/>
    </source>
</evidence>
<evidence type="ECO:0000256" key="13">
    <source>
        <dbReference type="ARBA" id="ARBA00023136"/>
    </source>
</evidence>
<feature type="compositionally biased region" description="Acidic residues" evidence="17">
    <location>
        <begin position="529"/>
        <end position="548"/>
    </location>
</feature>
<evidence type="ECO:0000256" key="8">
    <source>
        <dbReference type="ARBA" id="ARBA00022824"/>
    </source>
</evidence>
<evidence type="ECO:0000256" key="9">
    <source>
        <dbReference type="ARBA" id="ARBA00022843"/>
    </source>
</evidence>
<evidence type="ECO:0000256" key="1">
    <source>
        <dbReference type="ARBA" id="ARBA00004397"/>
    </source>
</evidence>
<keyword evidence="5" id="KW-0053">Apoptosis</keyword>
<evidence type="ECO:0000256" key="11">
    <source>
        <dbReference type="ARBA" id="ARBA00023016"/>
    </source>
</evidence>
<evidence type="ECO:0000256" key="14">
    <source>
        <dbReference type="ARBA" id="ARBA00040008"/>
    </source>
</evidence>
<keyword evidence="8" id="KW-0256">Endoplasmic reticulum</keyword>
<dbReference type="GO" id="GO:0005741">
    <property type="term" value="C:mitochondrial outer membrane"/>
    <property type="evidence" value="ECO:0007669"/>
    <property type="project" value="UniProtKB-SubCell"/>
</dbReference>
<reference evidence="19 20" key="1">
    <citation type="journal article" date="2020" name="Nature">
        <title>Six reference-quality genomes reveal evolution of bat adaptations.</title>
        <authorList>
            <person name="Jebb D."/>
            <person name="Huang Z."/>
            <person name="Pippel M."/>
            <person name="Hughes G.M."/>
            <person name="Lavrichenko K."/>
            <person name="Devanna P."/>
            <person name="Winkler S."/>
            <person name="Jermiin L.S."/>
            <person name="Skirmuntt E.C."/>
            <person name="Katzourakis A."/>
            <person name="Burkitt-Gray L."/>
            <person name="Ray D.A."/>
            <person name="Sullivan K.A.M."/>
            <person name="Roscito J.G."/>
            <person name="Kirilenko B.M."/>
            <person name="Davalos L.M."/>
            <person name="Corthals A.P."/>
            <person name="Power M.L."/>
            <person name="Jones G."/>
            <person name="Ransome R.D."/>
            <person name="Dechmann D.K.N."/>
            <person name="Locatelli A.G."/>
            <person name="Puechmaille S.J."/>
            <person name="Fedrigo O."/>
            <person name="Jarvis E.D."/>
            <person name="Hiller M."/>
            <person name="Vernes S.C."/>
            <person name="Myers E.W."/>
            <person name="Teeling E.C."/>
        </authorList>
    </citation>
    <scope>NUCLEOTIDE SEQUENCE [LARGE SCALE GENOMIC DNA]</scope>
    <source>
        <strain evidence="19">MMolMol1</strain>
        <tissue evidence="19">Muscle</tissue>
    </source>
</reference>
<evidence type="ECO:0000256" key="16">
    <source>
        <dbReference type="ARBA" id="ARBA00047011"/>
    </source>
</evidence>
<feature type="compositionally biased region" description="Acidic residues" evidence="17">
    <location>
        <begin position="282"/>
        <end position="291"/>
    </location>
</feature>
<dbReference type="GO" id="GO:0005789">
    <property type="term" value="C:endoplasmic reticulum membrane"/>
    <property type="evidence" value="ECO:0007669"/>
    <property type="project" value="UniProtKB-SubCell"/>
</dbReference>
<keyword evidence="20" id="KW-1185">Reference proteome</keyword>
<accession>A0A7J8CAA6</accession>
<dbReference type="GO" id="GO:0019888">
    <property type="term" value="F:protein phosphatase regulator activity"/>
    <property type="evidence" value="ECO:0007669"/>
    <property type="project" value="TreeGrafter"/>
</dbReference>
<feature type="region of interest" description="Disordered" evidence="17">
    <location>
        <begin position="114"/>
        <end position="163"/>
    </location>
</feature>
<comment type="caution">
    <text evidence="19">The sequence shown here is derived from an EMBL/GenBank/DDBJ whole genome shotgun (WGS) entry which is preliminary data.</text>
</comment>
<sequence>MVPGQVPRQLPWRDALPFFLLSPLMGLLSWAWSRLRGPEPPEPWLVEAVTSADQGEAGLEGEAKAALATHYAPWGRYPQGKAGDHGTDVEDRESSWGSCPALKSSSSLLEAWELSDGGEEATSVPTEPGNEYIHGQPAPLSPSLQRTLQDPPEEEEPAEGGVAEDEVITFFSIPLSHWEQRCPGVEEEDGKAVNKAPKAWVYCPGEEEAPAKEEGRTENKESRKTSISSSSSGSHPSAWGCYLGEESEEEDGEAGPEPHSSAPGHRPLLRTWQHQPNKITEEDAEEDEDSVSGEVEGLSTIPSTSAFIKAWVYQPGEDLEEEEGEEEEDSNSGVAEEEAEGPFSIPHTSTSLRAWVYRPEEDTEEEEDSDSEAAEEEEAEGPSSIPPTSAFLRAWVYRPGEDTEEEEEEDSDSGAAEEEGEAQGPSSISPTSTFLRTWVYRPGEDTEEEEEEDSDSGAAEEEGEAQGPSSISPTSTFLRTWVYRPGEDTEEEEDSDSEAAEEEGEAQGPSSIPPTSTFLRAWVYRPGEDTEEEEEDSDSGAAEEEEAEGPSSIPPTSAFLRAWVHQPGEDTEEEEEDSDSEAAEEEGEAQGPSSIPPTSTFLRAWVYRPGEDTEEEEEEDSDSGAAEEEEAEGPSSIPPTSASLRAWVYRPGEDTEEKYEKNEDEKDDSEAAGSGPNSSLQAQSAHLRGWTRPPGKEAEGQEAAKKWGEVESHPFRVAIYLPGEKPPPLWALPQLPLRLQRRLKSAETPTQHLDPETPQKARKVHFSEKVSIHFLVVWAGPAQAARRGPWEQLARDRSRFARRIAQAQEKLGPCLTPAARARAWARLQNPSPSLAAIPATTQALPTSSVQGTPLSQTVASPSPVYVSCPPA</sequence>
<dbReference type="InterPro" id="IPR051254">
    <property type="entry name" value="PPP1R15"/>
</dbReference>
<dbReference type="OrthoDB" id="5976067at2759"/>
<dbReference type="GO" id="GO:0000164">
    <property type="term" value="C:protein phosphatase type 1 complex"/>
    <property type="evidence" value="ECO:0007669"/>
    <property type="project" value="TreeGrafter"/>
</dbReference>
<protein>
    <recommendedName>
        <fullName evidence="14">Protein phosphatase 1 regulatory subunit 15A</fullName>
    </recommendedName>
    <alternativeName>
        <fullName evidence="15">Growth arrest and DNA damage-inducible protein GADD34</fullName>
    </alternativeName>
</protein>